<name>A0ABZ1H3V8_STRPH</name>
<evidence type="ECO:0000313" key="4">
    <source>
        <dbReference type="EMBL" id="WSD13244.1"/>
    </source>
</evidence>
<evidence type="ECO:0000256" key="1">
    <source>
        <dbReference type="ARBA" id="ARBA00023015"/>
    </source>
</evidence>
<sequence length="85" mass="9226">MKCEQDRTRLAAYVMAALDPGEALLVAGHVRECPVCAGDVGEIRTTLAAVRRLPDEEVVGSWSGRLPELREAAVRAALARIPDRE</sequence>
<dbReference type="Gene3D" id="1.10.10.1320">
    <property type="entry name" value="Anti-sigma factor, zinc-finger domain"/>
    <property type="match status" value="1"/>
</dbReference>
<keyword evidence="5" id="KW-1185">Reference proteome</keyword>
<proteinExistence type="predicted"/>
<dbReference type="Pfam" id="PF13490">
    <property type="entry name" value="zf-HC2"/>
    <property type="match status" value="1"/>
</dbReference>
<protein>
    <submittedName>
        <fullName evidence="4">Zf-HC2 domain-containing protein</fullName>
    </submittedName>
</protein>
<feature type="domain" description="Putative zinc-finger" evidence="3">
    <location>
        <begin position="3"/>
        <end position="37"/>
    </location>
</feature>
<accession>A0ABZ1H3V8</accession>
<keyword evidence="1" id="KW-0805">Transcription regulation</keyword>
<evidence type="ECO:0000313" key="5">
    <source>
        <dbReference type="Proteomes" id="UP001340816"/>
    </source>
</evidence>
<dbReference type="InterPro" id="IPR041916">
    <property type="entry name" value="Anti_sigma_zinc_sf"/>
</dbReference>
<evidence type="ECO:0000259" key="3">
    <source>
        <dbReference type="Pfam" id="PF13490"/>
    </source>
</evidence>
<keyword evidence="2" id="KW-0804">Transcription</keyword>
<reference evidence="4 5" key="1">
    <citation type="submission" date="2022-10" db="EMBL/GenBank/DDBJ databases">
        <title>The complete genomes of actinobacterial strains from the NBC collection.</title>
        <authorList>
            <person name="Joergensen T.S."/>
            <person name="Alvarez Arevalo M."/>
            <person name="Sterndorff E.B."/>
            <person name="Faurdal D."/>
            <person name="Vuksanovic O."/>
            <person name="Mourched A.-S."/>
            <person name="Charusanti P."/>
            <person name="Shaw S."/>
            <person name="Blin K."/>
            <person name="Weber T."/>
        </authorList>
    </citation>
    <scope>NUCLEOTIDE SEQUENCE [LARGE SCALE GENOMIC DNA]</scope>
    <source>
        <strain evidence="4 5">NBC 01752</strain>
    </source>
</reference>
<dbReference type="GeneID" id="93933700"/>
<organism evidence="4 5">
    <name type="scientific">Streptomyces phaeochromogenes</name>
    <dbReference type="NCBI Taxonomy" id="1923"/>
    <lineage>
        <taxon>Bacteria</taxon>
        <taxon>Bacillati</taxon>
        <taxon>Actinomycetota</taxon>
        <taxon>Actinomycetes</taxon>
        <taxon>Kitasatosporales</taxon>
        <taxon>Streptomycetaceae</taxon>
        <taxon>Streptomyces</taxon>
        <taxon>Streptomyces phaeochromogenes group</taxon>
    </lineage>
</organism>
<dbReference type="InterPro" id="IPR027383">
    <property type="entry name" value="Znf_put"/>
</dbReference>
<gene>
    <name evidence="4" type="ORF">OHB35_08355</name>
</gene>
<dbReference type="RefSeq" id="WP_266752458.1">
    <property type="nucleotide sequence ID" value="NZ_CP108134.1"/>
</dbReference>
<evidence type="ECO:0000256" key="2">
    <source>
        <dbReference type="ARBA" id="ARBA00023163"/>
    </source>
</evidence>
<dbReference type="Proteomes" id="UP001340816">
    <property type="component" value="Chromosome"/>
</dbReference>
<dbReference type="EMBL" id="CP109135">
    <property type="protein sequence ID" value="WSD13244.1"/>
    <property type="molecule type" value="Genomic_DNA"/>
</dbReference>